<reference evidence="1 2" key="1">
    <citation type="submission" date="2015-04" db="EMBL/GenBank/DDBJ databases">
        <authorList>
            <person name="Syromyatnikov M.Y."/>
            <person name="Popov V.N."/>
        </authorList>
    </citation>
    <scope>NUCLEOTIDE SEQUENCE [LARGE SCALE GENOMIC DNA]</scope>
</reference>
<accession>A0A1J1IR37</accession>
<keyword evidence="2" id="KW-1185">Reference proteome</keyword>
<evidence type="ECO:0000313" key="1">
    <source>
        <dbReference type="EMBL" id="CRL02695.1"/>
    </source>
</evidence>
<organism evidence="1 2">
    <name type="scientific">Clunio marinus</name>
    <dbReference type="NCBI Taxonomy" id="568069"/>
    <lineage>
        <taxon>Eukaryota</taxon>
        <taxon>Metazoa</taxon>
        <taxon>Ecdysozoa</taxon>
        <taxon>Arthropoda</taxon>
        <taxon>Hexapoda</taxon>
        <taxon>Insecta</taxon>
        <taxon>Pterygota</taxon>
        <taxon>Neoptera</taxon>
        <taxon>Endopterygota</taxon>
        <taxon>Diptera</taxon>
        <taxon>Nematocera</taxon>
        <taxon>Chironomoidea</taxon>
        <taxon>Chironomidae</taxon>
        <taxon>Clunio</taxon>
    </lineage>
</organism>
<gene>
    <name evidence="1" type="ORF">CLUMA_CG016047</name>
</gene>
<dbReference type="Proteomes" id="UP000183832">
    <property type="component" value="Unassembled WGS sequence"/>
</dbReference>
<dbReference type="AlphaFoldDB" id="A0A1J1IR37"/>
<proteinExistence type="predicted"/>
<protein>
    <submittedName>
        <fullName evidence="1">CLUMA_CG016047, isoform A</fullName>
    </submittedName>
</protein>
<evidence type="ECO:0000313" key="2">
    <source>
        <dbReference type="Proteomes" id="UP000183832"/>
    </source>
</evidence>
<sequence>MIFNISDTYSYININKINLTAFQQHCRMASESSIKELVKESSLAPSSVTLLNYGILKKVTESFKEQLSQRHLIPESYGLALYGESAVHMNIRNWLHWLSAMKSENFFEIHLETIIGNSNSYKTLRIKLT</sequence>
<name>A0A1J1IR37_9DIPT</name>
<dbReference type="EMBL" id="CVRI01000058">
    <property type="protein sequence ID" value="CRL02695.1"/>
    <property type="molecule type" value="Genomic_DNA"/>
</dbReference>